<comment type="caution">
    <text evidence="1">The sequence shown here is derived from an EMBL/GenBank/DDBJ whole genome shotgun (WGS) entry which is preliminary data.</text>
</comment>
<sequence>MSRYGGKEFGEVPKKENDAVGIFRNGAKTTEQCRMEVEAADLEGSTGLSITASLPLGQTKDLWKWGCVPGTRPLPPWKMYFDGAAHQDGDYENGDRDLRRANALFSLLTKSTTNKWEEQEIPGISLSVLSRVCRRFWAHVAFPDPPLFGGACVERCATKSGLKLPIAISYRKLTHKGSGDPWLETQKLRAEHALNIGECFFTIIGKMLLSLL</sequence>
<proteinExistence type="predicted"/>
<gene>
    <name evidence="1" type="ORF">HAX54_048654</name>
</gene>
<evidence type="ECO:0000313" key="2">
    <source>
        <dbReference type="Proteomes" id="UP000823775"/>
    </source>
</evidence>
<dbReference type="EMBL" id="JACEIK010008062">
    <property type="protein sequence ID" value="MCE3050987.1"/>
    <property type="molecule type" value="Genomic_DNA"/>
</dbReference>
<reference evidence="1 2" key="1">
    <citation type="journal article" date="2021" name="BMC Genomics">
        <title>Datura genome reveals duplications of psychoactive alkaloid biosynthetic genes and high mutation rate following tissue culture.</title>
        <authorList>
            <person name="Rajewski A."/>
            <person name="Carter-House D."/>
            <person name="Stajich J."/>
            <person name="Litt A."/>
        </authorList>
    </citation>
    <scope>NUCLEOTIDE SEQUENCE [LARGE SCALE GENOMIC DNA]</scope>
    <source>
        <strain evidence="1">AR-01</strain>
    </source>
</reference>
<name>A0ABS8WN93_DATST</name>
<accession>A0ABS8WN93</accession>
<evidence type="ECO:0000313" key="1">
    <source>
        <dbReference type="EMBL" id="MCE3050987.1"/>
    </source>
</evidence>
<organism evidence="1 2">
    <name type="scientific">Datura stramonium</name>
    <name type="common">Jimsonweed</name>
    <name type="synonym">Common thornapple</name>
    <dbReference type="NCBI Taxonomy" id="4076"/>
    <lineage>
        <taxon>Eukaryota</taxon>
        <taxon>Viridiplantae</taxon>
        <taxon>Streptophyta</taxon>
        <taxon>Embryophyta</taxon>
        <taxon>Tracheophyta</taxon>
        <taxon>Spermatophyta</taxon>
        <taxon>Magnoliopsida</taxon>
        <taxon>eudicotyledons</taxon>
        <taxon>Gunneridae</taxon>
        <taxon>Pentapetalae</taxon>
        <taxon>asterids</taxon>
        <taxon>lamiids</taxon>
        <taxon>Solanales</taxon>
        <taxon>Solanaceae</taxon>
        <taxon>Solanoideae</taxon>
        <taxon>Datureae</taxon>
        <taxon>Datura</taxon>
    </lineage>
</organism>
<keyword evidence="2" id="KW-1185">Reference proteome</keyword>
<dbReference type="Proteomes" id="UP000823775">
    <property type="component" value="Unassembled WGS sequence"/>
</dbReference>
<protein>
    <submittedName>
        <fullName evidence="1">Uncharacterized protein</fullName>
    </submittedName>
</protein>